<dbReference type="AlphaFoldDB" id="A0A133L1R4"/>
<organism evidence="7 8">
    <name type="scientific">Heyndrickxia coagulans</name>
    <name type="common">Weizmannia coagulans</name>
    <dbReference type="NCBI Taxonomy" id="1398"/>
    <lineage>
        <taxon>Bacteria</taxon>
        <taxon>Bacillati</taxon>
        <taxon>Bacillota</taxon>
        <taxon>Bacilli</taxon>
        <taxon>Bacillales</taxon>
        <taxon>Bacillaceae</taxon>
        <taxon>Heyndrickxia</taxon>
    </lineage>
</organism>
<dbReference type="GO" id="GO:0004314">
    <property type="term" value="F:[acyl-carrier-protein] S-malonyltransferase activity"/>
    <property type="evidence" value="ECO:0007669"/>
    <property type="project" value="UniProtKB-EC"/>
</dbReference>
<dbReference type="SMART" id="SM00827">
    <property type="entry name" value="PKS_AT"/>
    <property type="match status" value="1"/>
</dbReference>
<evidence type="ECO:0000256" key="1">
    <source>
        <dbReference type="ARBA" id="ARBA00022679"/>
    </source>
</evidence>
<accession>A0A133L1R4</accession>
<dbReference type="PANTHER" id="PTHR42681:SF1">
    <property type="entry name" value="MALONYL-COA-ACYL CARRIER PROTEIN TRANSACYLASE, MITOCHONDRIAL"/>
    <property type="match status" value="1"/>
</dbReference>
<dbReference type="EC" id="2.3.1.39" evidence="4"/>
<comment type="caution">
    <text evidence="7">The sequence shown here is derived from an EMBL/GenBank/DDBJ whole genome shotgun (WGS) entry which is preliminary data.</text>
</comment>
<evidence type="ECO:0000313" key="8">
    <source>
        <dbReference type="Proteomes" id="UP000070376"/>
    </source>
</evidence>
<dbReference type="FunFam" id="3.30.70.250:FF:000001">
    <property type="entry name" value="Malonyl CoA-acyl carrier protein transacylase"/>
    <property type="match status" value="1"/>
</dbReference>
<dbReference type="GO" id="GO:0006633">
    <property type="term" value="P:fatty acid biosynthetic process"/>
    <property type="evidence" value="ECO:0007669"/>
    <property type="project" value="TreeGrafter"/>
</dbReference>
<dbReference type="Proteomes" id="UP000070376">
    <property type="component" value="Unassembled WGS sequence"/>
</dbReference>
<dbReference type="EMBL" id="LRPN01000015">
    <property type="protein sequence ID" value="KWZ85572.1"/>
    <property type="molecule type" value="Genomic_DNA"/>
</dbReference>
<dbReference type="GO" id="GO:0005829">
    <property type="term" value="C:cytosol"/>
    <property type="evidence" value="ECO:0007669"/>
    <property type="project" value="TreeGrafter"/>
</dbReference>
<dbReference type="Gene3D" id="3.40.366.10">
    <property type="entry name" value="Malonyl-Coenzyme A Acyl Carrier Protein, domain 2"/>
    <property type="match status" value="1"/>
</dbReference>
<dbReference type="InterPro" id="IPR004410">
    <property type="entry name" value="Malonyl_CoA-ACP_transAc_FabD"/>
</dbReference>
<keyword evidence="1 4" id="KW-0808">Transferase</keyword>
<keyword evidence="2 4" id="KW-0012">Acyltransferase</keyword>
<evidence type="ECO:0000256" key="3">
    <source>
        <dbReference type="ARBA" id="ARBA00048462"/>
    </source>
</evidence>
<protein>
    <recommendedName>
        <fullName evidence="4">Malonyl CoA-acyl carrier protein transacylase</fullName>
        <ecNumber evidence="4">2.3.1.39</ecNumber>
    </recommendedName>
</protein>
<dbReference type="PANTHER" id="PTHR42681">
    <property type="entry name" value="MALONYL-COA-ACYL CARRIER PROTEIN TRANSACYLASE, MITOCHONDRIAL"/>
    <property type="match status" value="1"/>
</dbReference>
<dbReference type="PATRIC" id="fig|1398.22.peg.370"/>
<evidence type="ECO:0000256" key="2">
    <source>
        <dbReference type="ARBA" id="ARBA00023315"/>
    </source>
</evidence>
<dbReference type="Gene3D" id="3.30.70.250">
    <property type="entry name" value="Malonyl-CoA ACP transacylase, ACP-binding"/>
    <property type="match status" value="1"/>
</dbReference>
<feature type="active site" evidence="5">
    <location>
        <position position="211"/>
    </location>
</feature>
<feature type="domain" description="Malonyl-CoA:ACP transacylase (MAT)" evidence="6">
    <location>
        <begin position="17"/>
        <end position="322"/>
    </location>
</feature>
<evidence type="ECO:0000313" key="7">
    <source>
        <dbReference type="EMBL" id="KWZ85572.1"/>
    </source>
</evidence>
<sequence>MNKSKDGGKEMGKIAFVFPGQGSQTVGMGQSVAGANEKAAAVFQKADEKLGMDLSGLIQNGPLDKLTRTENAQPALLTVSTAILQVLQEAGIHADFTAGHSLGEYSALVAAGALSFEDAVYAVRKRGEYMDEAFPNGAGAMSAVLGLDRGVLEEVADEVSREGETVQLANLNCPGQIVISGTAAGIEKAGALAKERGAKRVLPLQVSGPFHSKLMEPAAEKYKAVLDEIAIRDAAVPVIANVDAEVETGAQDIKANCIRQLYSPVLWEDSVKKMISLGVDTFIEVGPGKVLSGLIRKIDRSVKTYAVQDMETLEAAVGALQK</sequence>
<evidence type="ECO:0000259" key="6">
    <source>
        <dbReference type="SMART" id="SM00827"/>
    </source>
</evidence>
<dbReference type="InterPro" id="IPR016036">
    <property type="entry name" value="Malonyl_transacylase_ACP-bd"/>
</dbReference>
<dbReference type="PIRSF" id="PIRSF000446">
    <property type="entry name" value="Mct"/>
    <property type="match status" value="1"/>
</dbReference>
<feature type="active site" evidence="5">
    <location>
        <position position="101"/>
    </location>
</feature>
<name>A0A133L1R4_HEYCO</name>
<dbReference type="InterPro" id="IPR014043">
    <property type="entry name" value="Acyl_transferase_dom"/>
</dbReference>
<comment type="catalytic activity">
    <reaction evidence="3 4">
        <text>holo-[ACP] + malonyl-CoA = malonyl-[ACP] + CoA</text>
        <dbReference type="Rhea" id="RHEA:41792"/>
        <dbReference type="Rhea" id="RHEA-COMP:9623"/>
        <dbReference type="Rhea" id="RHEA-COMP:9685"/>
        <dbReference type="ChEBI" id="CHEBI:57287"/>
        <dbReference type="ChEBI" id="CHEBI:57384"/>
        <dbReference type="ChEBI" id="CHEBI:64479"/>
        <dbReference type="ChEBI" id="CHEBI:78449"/>
        <dbReference type="EC" id="2.3.1.39"/>
    </reaction>
</comment>
<dbReference type="Pfam" id="PF00698">
    <property type="entry name" value="Acyl_transf_1"/>
    <property type="match status" value="1"/>
</dbReference>
<dbReference type="InterPro" id="IPR024925">
    <property type="entry name" value="Malonyl_CoA-ACP_transAc"/>
</dbReference>
<reference evidence="8" key="1">
    <citation type="submission" date="2016-01" db="EMBL/GenBank/DDBJ databases">
        <authorList>
            <person name="Mitreva M."/>
            <person name="Pepin K.H."/>
            <person name="Mihindukulasuriya K.A."/>
            <person name="Fulton R."/>
            <person name="Fronick C."/>
            <person name="O'Laughlin M."/>
            <person name="Miner T."/>
            <person name="Herter B."/>
            <person name="Rosa B.A."/>
            <person name="Cordes M."/>
            <person name="Tomlinson C."/>
            <person name="Wollam A."/>
            <person name="Palsikar V.B."/>
            <person name="Mardis E.R."/>
            <person name="Wilson R.K."/>
        </authorList>
    </citation>
    <scope>NUCLEOTIDE SEQUENCE [LARGE SCALE GENOMIC DNA]</scope>
    <source>
        <strain evidence="8">GED7749B</strain>
    </source>
</reference>
<dbReference type="InterPro" id="IPR001227">
    <property type="entry name" value="Ac_transferase_dom_sf"/>
</dbReference>
<proteinExistence type="inferred from homology"/>
<dbReference type="NCBIfam" id="TIGR00128">
    <property type="entry name" value="fabD"/>
    <property type="match status" value="1"/>
</dbReference>
<dbReference type="SUPFAM" id="SSF52151">
    <property type="entry name" value="FabD/lysophospholipase-like"/>
    <property type="match status" value="1"/>
</dbReference>
<dbReference type="InterPro" id="IPR050858">
    <property type="entry name" value="Mal-CoA-ACP_Trans/PKS_FabD"/>
</dbReference>
<gene>
    <name evidence="7" type="ORF">HMPREF3213_00376</name>
</gene>
<comment type="similarity">
    <text evidence="4">Belongs to the fabD family.</text>
</comment>
<dbReference type="InterPro" id="IPR016035">
    <property type="entry name" value="Acyl_Trfase/lysoPLipase"/>
</dbReference>
<dbReference type="SUPFAM" id="SSF55048">
    <property type="entry name" value="Probable ACP-binding domain of malonyl-CoA ACP transacylase"/>
    <property type="match status" value="1"/>
</dbReference>
<evidence type="ECO:0000256" key="4">
    <source>
        <dbReference type="PIRNR" id="PIRNR000446"/>
    </source>
</evidence>
<evidence type="ECO:0000256" key="5">
    <source>
        <dbReference type="PIRSR" id="PIRSR000446-1"/>
    </source>
</evidence>